<evidence type="ECO:0000313" key="1">
    <source>
        <dbReference type="EMBL" id="JAP98348.1"/>
    </source>
</evidence>
<gene>
    <name evidence="1" type="ORF">g.9567</name>
</gene>
<sequence length="164" mass="18867">MLLAWSLGFCQHRCIGVDSKRRLTVLDTYSLILGCANACHRTWQTTKLKPIALFIPTIDVLHRDLNNKTQKLGTAVCQLQCFGMKNCVVYVASCVTMTRQCSSRRSRRRGADSLPHLYRFVKLQSLLGHRYRYMSIASTPVCSDLFTKLVHFFTYTKVYVRLHS</sequence>
<reference evidence="1" key="1">
    <citation type="journal article" date="2016" name="Gigascience">
        <title>De novo construction of an expanded transcriptome assembly for the western tarnished plant bug, Lygus hesperus.</title>
        <authorList>
            <person name="Tassone E.E."/>
            <person name="Geib S.M."/>
            <person name="Hall B."/>
            <person name="Fabrick J.A."/>
            <person name="Brent C.S."/>
            <person name="Hull J.J."/>
        </authorList>
    </citation>
    <scope>NUCLEOTIDE SEQUENCE</scope>
</reference>
<dbReference type="AlphaFoldDB" id="A0A146KQR3"/>
<name>A0A146KQR3_LYGHE</name>
<accession>A0A146KQR3</accession>
<proteinExistence type="predicted"/>
<organism evidence="1">
    <name type="scientific">Lygus hesperus</name>
    <name type="common">Western plant bug</name>
    <dbReference type="NCBI Taxonomy" id="30085"/>
    <lineage>
        <taxon>Eukaryota</taxon>
        <taxon>Metazoa</taxon>
        <taxon>Ecdysozoa</taxon>
        <taxon>Arthropoda</taxon>
        <taxon>Hexapoda</taxon>
        <taxon>Insecta</taxon>
        <taxon>Pterygota</taxon>
        <taxon>Neoptera</taxon>
        <taxon>Paraneoptera</taxon>
        <taxon>Hemiptera</taxon>
        <taxon>Heteroptera</taxon>
        <taxon>Panheteroptera</taxon>
        <taxon>Cimicomorpha</taxon>
        <taxon>Miridae</taxon>
        <taxon>Mirini</taxon>
        <taxon>Lygus</taxon>
    </lineage>
</organism>
<protein>
    <submittedName>
        <fullName evidence="1">Uncharacterized protein</fullName>
    </submittedName>
</protein>
<dbReference type="EMBL" id="GDHC01020280">
    <property type="protein sequence ID" value="JAP98348.1"/>
    <property type="molecule type" value="Transcribed_RNA"/>
</dbReference>